<accession>A0ABW5XEB3</accession>
<name>A0ABW5XEB3_9MICO</name>
<organism evidence="2 3">
    <name type="scientific">Populibacterium corticicola</name>
    <dbReference type="NCBI Taxonomy" id="1812826"/>
    <lineage>
        <taxon>Bacteria</taxon>
        <taxon>Bacillati</taxon>
        <taxon>Actinomycetota</taxon>
        <taxon>Actinomycetes</taxon>
        <taxon>Micrococcales</taxon>
        <taxon>Jonesiaceae</taxon>
        <taxon>Populibacterium</taxon>
    </lineage>
</organism>
<keyword evidence="1" id="KW-1133">Transmembrane helix</keyword>
<evidence type="ECO:0000313" key="2">
    <source>
        <dbReference type="EMBL" id="MFD2840182.1"/>
    </source>
</evidence>
<protein>
    <submittedName>
        <fullName evidence="2">Efflux RND transporter periplasmic adaptor subunit</fullName>
    </submittedName>
</protein>
<reference evidence="3" key="1">
    <citation type="journal article" date="2019" name="Int. J. Syst. Evol. Microbiol.">
        <title>The Global Catalogue of Microorganisms (GCM) 10K type strain sequencing project: providing services to taxonomists for standard genome sequencing and annotation.</title>
        <authorList>
            <consortium name="The Broad Institute Genomics Platform"/>
            <consortium name="The Broad Institute Genome Sequencing Center for Infectious Disease"/>
            <person name="Wu L."/>
            <person name="Ma J."/>
        </authorList>
    </citation>
    <scope>NUCLEOTIDE SEQUENCE [LARGE SCALE GENOMIC DNA]</scope>
    <source>
        <strain evidence="3">KCTC 33576</strain>
    </source>
</reference>
<proteinExistence type="predicted"/>
<dbReference type="Gene3D" id="2.40.420.20">
    <property type="match status" value="1"/>
</dbReference>
<dbReference type="EMBL" id="JBHUOP010000002">
    <property type="protein sequence ID" value="MFD2840182.1"/>
    <property type="molecule type" value="Genomic_DNA"/>
</dbReference>
<keyword evidence="1" id="KW-0812">Transmembrane</keyword>
<gene>
    <name evidence="2" type="ORF">ACFSYH_06325</name>
</gene>
<evidence type="ECO:0000256" key="1">
    <source>
        <dbReference type="SAM" id="Phobius"/>
    </source>
</evidence>
<dbReference type="Proteomes" id="UP001597391">
    <property type="component" value="Unassembled WGS sequence"/>
</dbReference>
<evidence type="ECO:0000313" key="3">
    <source>
        <dbReference type="Proteomes" id="UP001597391"/>
    </source>
</evidence>
<feature type="transmembrane region" description="Helical" evidence="1">
    <location>
        <begin position="7"/>
        <end position="29"/>
    </location>
</feature>
<keyword evidence="3" id="KW-1185">Reference proteome</keyword>
<keyword evidence="1" id="KW-0472">Membrane</keyword>
<comment type="caution">
    <text evidence="2">The sequence shown here is derived from an EMBL/GenBank/DDBJ whole genome shotgun (WGS) entry which is preliminary data.</text>
</comment>
<sequence length="344" mass="36929">MTVWTKIVFPAIRIVIWAIIAGALVKIAFLSAPQAQNADDGLIPTSDFSAPTYTVETADIVNNVEVTATVVTDPSVEVKAGSEGYLGYWAVPNGADVIEGQPIAEIRKPIMSQAREDEDGNVIEPADTGRFTRQTLHAPLAGKLKYVVELDDEVTKTTVVFSVAPETLSVEGDLSPQDRYRLLDDPKKAEVKLDGGPAPFTCKKLAIGNDVIAVEPNPEDDSGEDFYGYEGQAQNDSTTAVKMRCPAPKKVRLFAGLTGTMTVLAGEAKGVVAVPITAVQGVLETGRVWVIDPATGEEVERDIKLGLSDGEMIEVVEGLEQGDSIRQFAPGNMEELNPEEGMIW</sequence>
<dbReference type="RefSeq" id="WP_377465894.1">
    <property type="nucleotide sequence ID" value="NZ_JBHUOP010000002.1"/>
</dbReference>
<dbReference type="PANTHER" id="PTHR30469">
    <property type="entry name" value="MULTIDRUG RESISTANCE PROTEIN MDTA"/>
    <property type="match status" value="1"/>
</dbReference>